<keyword evidence="2" id="KW-0436">Ligase</keyword>
<dbReference type="OrthoDB" id="9766486at2"/>
<proteinExistence type="inferred from homology"/>
<gene>
    <name evidence="5" type="ORF">SAMN04488082_11114</name>
</gene>
<evidence type="ECO:0000256" key="2">
    <source>
        <dbReference type="ARBA" id="ARBA00022598"/>
    </source>
</evidence>
<dbReference type="InterPro" id="IPR000873">
    <property type="entry name" value="AMP-dep_synth/lig_dom"/>
</dbReference>
<dbReference type="STRING" id="52560.SAMN04488082_11114"/>
<evidence type="ECO:0000313" key="6">
    <source>
        <dbReference type="Proteomes" id="UP000198635"/>
    </source>
</evidence>
<organism evidence="5 6">
    <name type="scientific">Desulfomicrobium apsheronum</name>
    <dbReference type="NCBI Taxonomy" id="52560"/>
    <lineage>
        <taxon>Bacteria</taxon>
        <taxon>Pseudomonadati</taxon>
        <taxon>Thermodesulfobacteriota</taxon>
        <taxon>Desulfovibrionia</taxon>
        <taxon>Desulfovibrionales</taxon>
        <taxon>Desulfomicrobiaceae</taxon>
        <taxon>Desulfomicrobium</taxon>
    </lineage>
</organism>
<feature type="domain" description="AMP-binding enzyme C-terminal" evidence="4">
    <location>
        <begin position="377"/>
        <end position="452"/>
    </location>
</feature>
<dbReference type="AlphaFoldDB" id="A0A1I3VRV4"/>
<dbReference type="Proteomes" id="UP000198635">
    <property type="component" value="Unassembled WGS sequence"/>
</dbReference>
<dbReference type="Gene3D" id="3.30.300.30">
    <property type="match status" value="1"/>
</dbReference>
<dbReference type="RefSeq" id="WP_092375473.1">
    <property type="nucleotide sequence ID" value="NZ_FORX01000011.1"/>
</dbReference>
<sequence length="456" mass="50196">MNIIESILSRAVTYGNKPALIQGPKYLNFSDLDREVRKQADALKFANNRNARVAMSLANSIDDIILALAVMLKGHALIALSPNASDQEKNNHLRCCDADAVLERSENKFETKVLDSSRCFYPEQESTAFIRPTSGTTGSSKGVILSHQCIEARTDSVVKALKLGIEDRIIWTMSASLHFASSILAYLMAGTAVILAPDTQPETVVSLAKKHQATLLYGGPWQFRLLAADSGMEKLPHLRWAISTGQPLPESIAVSFQHRFGHPLRQAYGIIEAGLVCISTQDDSNPLTVGPAAPGFDIRICNEEGNNVADGQIGEVCIKSESVFSGYIYPQRSPATLDKDKFFSSGDLGIIEKKCLRLVGRKASQINVAGLKVFPEEIESVLESHPEILKSRVYGIPESRIGHIIVAEVIFKSNKEIDRFLIINHCKKYLQPYKLPLKIIPVSEILHTASGKVKRY</sequence>
<evidence type="ECO:0000259" key="4">
    <source>
        <dbReference type="Pfam" id="PF13193"/>
    </source>
</evidence>
<dbReference type="Gene3D" id="3.40.50.12780">
    <property type="entry name" value="N-terminal domain of ligase-like"/>
    <property type="match status" value="1"/>
</dbReference>
<feature type="domain" description="AMP-dependent synthetase/ligase" evidence="3">
    <location>
        <begin position="11"/>
        <end position="327"/>
    </location>
</feature>
<dbReference type="PROSITE" id="PS00455">
    <property type="entry name" value="AMP_BINDING"/>
    <property type="match status" value="1"/>
</dbReference>
<keyword evidence="6" id="KW-1185">Reference proteome</keyword>
<dbReference type="SUPFAM" id="SSF56801">
    <property type="entry name" value="Acetyl-CoA synthetase-like"/>
    <property type="match status" value="1"/>
</dbReference>
<accession>A0A1I3VRV4</accession>
<evidence type="ECO:0000313" key="5">
    <source>
        <dbReference type="EMBL" id="SFJ97965.1"/>
    </source>
</evidence>
<reference evidence="6" key="1">
    <citation type="submission" date="2016-10" db="EMBL/GenBank/DDBJ databases">
        <authorList>
            <person name="Varghese N."/>
            <person name="Submissions S."/>
        </authorList>
    </citation>
    <scope>NUCLEOTIDE SEQUENCE [LARGE SCALE GENOMIC DNA]</scope>
    <source>
        <strain evidence="6">DSM 5918</strain>
    </source>
</reference>
<evidence type="ECO:0000259" key="3">
    <source>
        <dbReference type="Pfam" id="PF00501"/>
    </source>
</evidence>
<name>A0A1I3VRV4_9BACT</name>
<dbReference type="EMBL" id="FORX01000011">
    <property type="protein sequence ID" value="SFJ97965.1"/>
    <property type="molecule type" value="Genomic_DNA"/>
</dbReference>
<dbReference type="InterPro" id="IPR045851">
    <property type="entry name" value="AMP-bd_C_sf"/>
</dbReference>
<dbReference type="PANTHER" id="PTHR43201:SF5">
    <property type="entry name" value="MEDIUM-CHAIN ACYL-COA LIGASE ACSF2, MITOCHONDRIAL"/>
    <property type="match status" value="1"/>
</dbReference>
<dbReference type="GO" id="GO:0006631">
    <property type="term" value="P:fatty acid metabolic process"/>
    <property type="evidence" value="ECO:0007669"/>
    <property type="project" value="TreeGrafter"/>
</dbReference>
<protein>
    <submittedName>
        <fullName evidence="5">Long-chain acyl-CoA synthetase</fullName>
    </submittedName>
</protein>
<dbReference type="Pfam" id="PF00501">
    <property type="entry name" value="AMP-binding"/>
    <property type="match status" value="1"/>
</dbReference>
<dbReference type="PANTHER" id="PTHR43201">
    <property type="entry name" value="ACYL-COA SYNTHETASE"/>
    <property type="match status" value="1"/>
</dbReference>
<dbReference type="Pfam" id="PF13193">
    <property type="entry name" value="AMP-binding_C"/>
    <property type="match status" value="1"/>
</dbReference>
<dbReference type="InterPro" id="IPR020845">
    <property type="entry name" value="AMP-binding_CS"/>
</dbReference>
<dbReference type="GO" id="GO:0031956">
    <property type="term" value="F:medium-chain fatty acid-CoA ligase activity"/>
    <property type="evidence" value="ECO:0007669"/>
    <property type="project" value="TreeGrafter"/>
</dbReference>
<dbReference type="CDD" id="cd04433">
    <property type="entry name" value="AFD_class_I"/>
    <property type="match status" value="1"/>
</dbReference>
<dbReference type="InterPro" id="IPR025110">
    <property type="entry name" value="AMP-bd_C"/>
</dbReference>
<evidence type="ECO:0000256" key="1">
    <source>
        <dbReference type="ARBA" id="ARBA00006432"/>
    </source>
</evidence>
<comment type="similarity">
    <text evidence="1">Belongs to the ATP-dependent AMP-binding enzyme family.</text>
</comment>
<dbReference type="InterPro" id="IPR042099">
    <property type="entry name" value="ANL_N_sf"/>
</dbReference>